<evidence type="ECO:0008006" key="3">
    <source>
        <dbReference type="Google" id="ProtNLM"/>
    </source>
</evidence>
<keyword evidence="2" id="KW-1185">Reference proteome</keyword>
<proteinExistence type="predicted"/>
<dbReference type="AlphaFoldDB" id="A0A0B8NS79"/>
<reference evidence="1 2" key="2">
    <citation type="submission" date="2015-01" db="EMBL/GenBank/DDBJ databases">
        <authorList>
            <consortium name="NBRP consortium"/>
            <person name="Sawabe T."/>
            <person name="Meirelles P."/>
            <person name="Feng G."/>
            <person name="Sayaka M."/>
            <person name="Hattori M."/>
            <person name="Ohkuma M."/>
        </authorList>
    </citation>
    <scope>NUCLEOTIDE SEQUENCE [LARGE SCALE GENOMIC DNA]</scope>
    <source>
        <strain evidence="2">JCM 19231</strain>
    </source>
</reference>
<dbReference type="EMBL" id="BBRZ01000052">
    <property type="protein sequence ID" value="GAM57370.1"/>
    <property type="molecule type" value="Genomic_DNA"/>
</dbReference>
<dbReference type="Proteomes" id="UP000031671">
    <property type="component" value="Unassembled WGS sequence"/>
</dbReference>
<protein>
    <recommendedName>
        <fullName evidence="3">DUF4440 domain-containing protein</fullName>
    </recommendedName>
</protein>
<organism evidence="1 2">
    <name type="scientific">Vibrio ishigakensis</name>
    <dbReference type="NCBI Taxonomy" id="1481914"/>
    <lineage>
        <taxon>Bacteria</taxon>
        <taxon>Pseudomonadati</taxon>
        <taxon>Pseudomonadota</taxon>
        <taxon>Gammaproteobacteria</taxon>
        <taxon>Vibrionales</taxon>
        <taxon>Vibrionaceae</taxon>
        <taxon>Vibrio</taxon>
    </lineage>
</organism>
<comment type="caution">
    <text evidence="1">The sequence shown here is derived from an EMBL/GenBank/DDBJ whole genome shotgun (WGS) entry which is preliminary data.</text>
</comment>
<evidence type="ECO:0000313" key="2">
    <source>
        <dbReference type="Proteomes" id="UP000031671"/>
    </source>
</evidence>
<name>A0A0B8NS79_9VIBR</name>
<accession>A0A0B8NS79</accession>
<sequence length="76" mass="8783">MGENRAFFSHGSLLHHSHSFSFDALENGLIQVSFLLEFKAESKEGERFEHQVSEQWLVRNISGQFRILSYQVTPLS</sequence>
<reference evidence="1 2" key="1">
    <citation type="submission" date="2015-01" db="EMBL/GenBank/DDBJ databases">
        <title>Vibrio sp. C1 JCM 19231 whole genome shotgun sequence.</title>
        <authorList>
            <person name="Sawabe T."/>
            <person name="Meirelles P."/>
            <person name="Feng G."/>
            <person name="Sayaka M."/>
            <person name="Hattori M."/>
            <person name="Ohkuma M."/>
        </authorList>
    </citation>
    <scope>NUCLEOTIDE SEQUENCE [LARGE SCALE GENOMIC DNA]</scope>
    <source>
        <strain evidence="2">JCM 19231</strain>
    </source>
</reference>
<gene>
    <name evidence="1" type="ORF">JCM19231_3372</name>
</gene>
<evidence type="ECO:0000313" key="1">
    <source>
        <dbReference type="EMBL" id="GAM57370.1"/>
    </source>
</evidence>